<comment type="caution">
    <text evidence="1">The sequence shown here is derived from an EMBL/GenBank/DDBJ whole genome shotgun (WGS) entry which is preliminary data.</text>
</comment>
<evidence type="ECO:0000313" key="1">
    <source>
        <dbReference type="EMBL" id="MDN4616232.1"/>
    </source>
</evidence>
<name>A0ABT8KIE2_9MICO</name>
<gene>
    <name evidence="1" type="ORF">P5G50_17420</name>
</gene>
<dbReference type="EMBL" id="JAROCF010000001">
    <property type="protein sequence ID" value="MDN4616232.1"/>
    <property type="molecule type" value="Genomic_DNA"/>
</dbReference>
<keyword evidence="2" id="KW-1185">Reference proteome</keyword>
<protein>
    <submittedName>
        <fullName evidence="1">Uncharacterized protein</fullName>
    </submittedName>
</protein>
<reference evidence="1" key="1">
    <citation type="submission" date="2023-06" db="EMBL/GenBank/DDBJ databases">
        <title>MT1 and MT2 Draft Genomes of Novel Species.</title>
        <authorList>
            <person name="Venkateswaran K."/>
        </authorList>
    </citation>
    <scope>NUCLEOTIDE SEQUENCE</scope>
    <source>
        <strain evidence="1">F6_8S_P_1B</strain>
    </source>
</reference>
<accession>A0ABT8KIE2</accession>
<evidence type="ECO:0000313" key="2">
    <source>
        <dbReference type="Proteomes" id="UP001174208"/>
    </source>
</evidence>
<organism evidence="1 2">
    <name type="scientific">Leifsonia williamsii</name>
    <dbReference type="NCBI Taxonomy" id="3035919"/>
    <lineage>
        <taxon>Bacteria</taxon>
        <taxon>Bacillati</taxon>
        <taxon>Actinomycetota</taxon>
        <taxon>Actinomycetes</taxon>
        <taxon>Micrococcales</taxon>
        <taxon>Microbacteriaceae</taxon>
        <taxon>Leifsonia</taxon>
    </lineage>
</organism>
<dbReference type="Proteomes" id="UP001174208">
    <property type="component" value="Unassembled WGS sequence"/>
</dbReference>
<sequence>MAPGIRDFSVSIPEGFYPMLLDDEVASEDWARDVVARATTDLGSADHEGAVEAELAELRLRLLAQLNPYLTAAVYLRPEHFLSVGAVMTFQVAGVEPDQDAAWFLREARELAGDPDAEGTTILFDGWEHVIPSGRLAGIHQVVEYLDDPAEPGEAPEEGWVEARTVFGVFPQGADEMVHFTFTTADLNAFGDMPAETESIVASLSIELEQ</sequence>
<dbReference type="RefSeq" id="WP_301212345.1">
    <property type="nucleotide sequence ID" value="NZ_JAROCF010000001.1"/>
</dbReference>
<proteinExistence type="predicted"/>